<keyword evidence="1" id="KW-0732">Signal</keyword>
<keyword evidence="5" id="KW-1185">Reference proteome</keyword>
<dbReference type="SMART" id="SM00108">
    <property type="entry name" value="B_lectin"/>
    <property type="match status" value="1"/>
</dbReference>
<dbReference type="PROSITE" id="PS50927">
    <property type="entry name" value="BULB_LECTIN"/>
    <property type="match status" value="1"/>
</dbReference>
<evidence type="ECO:0000259" key="4">
    <source>
        <dbReference type="PROSITE" id="PS50927"/>
    </source>
</evidence>
<gene>
    <name evidence="6" type="primary">LOC111301928</name>
</gene>
<sequence length="235" mass="25991">MGVISSPPSFALVSPGQSFELGFFSPGNSKIRNIPITSSNGFLALTTNGLLLSNHTNSVIWSSNTTKVAESPIAQLLDSGNFVVKDNAMVSSDSSESYLWQSFDYPSNIWLPGMRITNDFNTGLTSWKSLDDPSLGDYAYRNENPELPQQLMYHMDEYEHMHQPESPLVNRRITLNTPVMGSVEQIASAELRTNRFTMSTKGCEKECLKNCSCTGYTNSNITGKGHGHLMWFSGI</sequence>
<dbReference type="Gene3D" id="2.90.10.10">
    <property type="entry name" value="Bulb-type lectin domain"/>
    <property type="match status" value="1"/>
</dbReference>
<keyword evidence="2" id="KW-1015">Disulfide bond</keyword>
<dbReference type="CDD" id="cd00028">
    <property type="entry name" value="B_lectin"/>
    <property type="match status" value="1"/>
</dbReference>
<dbReference type="Proteomes" id="UP000515121">
    <property type="component" value="Unplaced"/>
</dbReference>
<name>A0A6P5ZM65_DURZI</name>
<dbReference type="GeneID" id="111301928"/>
<dbReference type="RefSeq" id="XP_022753637.1">
    <property type="nucleotide sequence ID" value="XM_022897902.1"/>
</dbReference>
<dbReference type="SUPFAM" id="SSF51110">
    <property type="entry name" value="alpha-D-mannose-specific plant lectins"/>
    <property type="match status" value="1"/>
</dbReference>
<keyword evidence="3" id="KW-0325">Glycoprotein</keyword>
<evidence type="ECO:0000313" key="5">
    <source>
        <dbReference type="Proteomes" id="UP000515121"/>
    </source>
</evidence>
<dbReference type="InterPro" id="IPR003609">
    <property type="entry name" value="Pan_app"/>
</dbReference>
<accession>A0A6P5ZM65</accession>
<dbReference type="Pfam" id="PF08276">
    <property type="entry name" value="PAN_2"/>
    <property type="match status" value="1"/>
</dbReference>
<dbReference type="Pfam" id="PF01453">
    <property type="entry name" value="B_lectin"/>
    <property type="match status" value="1"/>
</dbReference>
<evidence type="ECO:0000256" key="2">
    <source>
        <dbReference type="ARBA" id="ARBA00023157"/>
    </source>
</evidence>
<dbReference type="OrthoDB" id="1936886at2759"/>
<evidence type="ECO:0000313" key="6">
    <source>
        <dbReference type="RefSeq" id="XP_022753637.1"/>
    </source>
</evidence>
<reference evidence="6" key="1">
    <citation type="submission" date="2025-08" db="UniProtKB">
        <authorList>
            <consortium name="RefSeq"/>
        </authorList>
    </citation>
    <scope>IDENTIFICATION</scope>
    <source>
        <tissue evidence="6">Fruit stalk</tissue>
    </source>
</reference>
<feature type="domain" description="Bulb-type lectin" evidence="4">
    <location>
        <begin position="1"/>
        <end position="97"/>
    </location>
</feature>
<dbReference type="AlphaFoldDB" id="A0A6P5ZM65"/>
<evidence type="ECO:0000256" key="3">
    <source>
        <dbReference type="ARBA" id="ARBA00023180"/>
    </source>
</evidence>
<proteinExistence type="predicted"/>
<dbReference type="InterPro" id="IPR001480">
    <property type="entry name" value="Bulb-type_lectin_dom"/>
</dbReference>
<evidence type="ECO:0000256" key="1">
    <source>
        <dbReference type="ARBA" id="ARBA00022729"/>
    </source>
</evidence>
<dbReference type="InterPro" id="IPR036426">
    <property type="entry name" value="Bulb-type_lectin_dom_sf"/>
</dbReference>
<dbReference type="KEGG" id="dzi:111301928"/>
<dbReference type="PANTHER" id="PTHR32444">
    <property type="entry name" value="BULB-TYPE LECTIN DOMAIN-CONTAINING PROTEIN"/>
    <property type="match status" value="1"/>
</dbReference>
<dbReference type="PANTHER" id="PTHR32444:SF118">
    <property type="entry name" value="OS09G0551150 PROTEIN"/>
    <property type="match status" value="1"/>
</dbReference>
<organism evidence="5 6">
    <name type="scientific">Durio zibethinus</name>
    <name type="common">Durian</name>
    <dbReference type="NCBI Taxonomy" id="66656"/>
    <lineage>
        <taxon>Eukaryota</taxon>
        <taxon>Viridiplantae</taxon>
        <taxon>Streptophyta</taxon>
        <taxon>Embryophyta</taxon>
        <taxon>Tracheophyta</taxon>
        <taxon>Spermatophyta</taxon>
        <taxon>Magnoliopsida</taxon>
        <taxon>eudicotyledons</taxon>
        <taxon>Gunneridae</taxon>
        <taxon>Pentapetalae</taxon>
        <taxon>rosids</taxon>
        <taxon>malvids</taxon>
        <taxon>Malvales</taxon>
        <taxon>Malvaceae</taxon>
        <taxon>Helicteroideae</taxon>
        <taxon>Durio</taxon>
    </lineage>
</organism>
<protein>
    <submittedName>
        <fullName evidence="6">S-locus-specific glycoprotein S6-like</fullName>
    </submittedName>
</protein>